<evidence type="ECO:0000313" key="2">
    <source>
        <dbReference type="EMBL" id="GEB33371.1"/>
    </source>
</evidence>
<dbReference type="Gene3D" id="1.25.40.10">
    <property type="entry name" value="Tetratricopeptide repeat domain"/>
    <property type="match status" value="1"/>
</dbReference>
<comment type="caution">
    <text evidence="2">The sequence shown here is derived from an EMBL/GenBank/DDBJ whole genome shotgun (WGS) entry which is preliminary data.</text>
</comment>
<protein>
    <recommendedName>
        <fullName evidence="1">Bacterial transcriptional activator domain-containing protein</fullName>
    </recommendedName>
</protein>
<evidence type="ECO:0000259" key="1">
    <source>
        <dbReference type="Pfam" id="PF03704"/>
    </source>
</evidence>
<keyword evidence="3" id="KW-1185">Reference proteome</keyword>
<feature type="domain" description="Bacterial transcriptional activator" evidence="1">
    <location>
        <begin position="5"/>
        <end position="73"/>
    </location>
</feature>
<dbReference type="AlphaFoldDB" id="A0A4Y3PSQ2"/>
<name>A0A4Y3PSQ2_BREPA</name>
<sequence>MGGNAVLAAGSLQRILAIAPESETDGRELIKLHLEAGNRNEALRVYWQLEQFIRDELGVAMEEETVRLYQQMRHQG</sequence>
<dbReference type="EMBL" id="BJMH01000013">
    <property type="protein sequence ID" value="GEB33371.1"/>
    <property type="molecule type" value="Genomic_DNA"/>
</dbReference>
<dbReference type="Proteomes" id="UP000316882">
    <property type="component" value="Unassembled WGS sequence"/>
</dbReference>
<proteinExistence type="predicted"/>
<evidence type="ECO:0000313" key="3">
    <source>
        <dbReference type="Proteomes" id="UP000316882"/>
    </source>
</evidence>
<dbReference type="RefSeq" id="WP_122963702.1">
    <property type="nucleotide sequence ID" value="NZ_BJMH01000013.1"/>
</dbReference>
<gene>
    <name evidence="2" type="ORF">BPA01_29510</name>
</gene>
<dbReference type="InterPro" id="IPR011990">
    <property type="entry name" value="TPR-like_helical_dom_sf"/>
</dbReference>
<reference evidence="2 3" key="1">
    <citation type="submission" date="2019-06" db="EMBL/GenBank/DDBJ databases">
        <title>Whole genome shotgun sequence of Brevibacillus parabrevis NBRC 12334.</title>
        <authorList>
            <person name="Hosoyama A."/>
            <person name="Uohara A."/>
            <person name="Ohji S."/>
            <person name="Ichikawa N."/>
        </authorList>
    </citation>
    <scope>NUCLEOTIDE SEQUENCE [LARGE SCALE GENOMIC DNA]</scope>
    <source>
        <strain evidence="2 3">NBRC 12334</strain>
    </source>
</reference>
<dbReference type="Pfam" id="PF03704">
    <property type="entry name" value="BTAD"/>
    <property type="match status" value="1"/>
</dbReference>
<dbReference type="SUPFAM" id="SSF48452">
    <property type="entry name" value="TPR-like"/>
    <property type="match status" value="1"/>
</dbReference>
<accession>A0A4Y3PSQ2</accession>
<organism evidence="2 3">
    <name type="scientific">Brevibacillus parabrevis</name>
    <dbReference type="NCBI Taxonomy" id="54914"/>
    <lineage>
        <taxon>Bacteria</taxon>
        <taxon>Bacillati</taxon>
        <taxon>Bacillota</taxon>
        <taxon>Bacilli</taxon>
        <taxon>Bacillales</taxon>
        <taxon>Paenibacillaceae</taxon>
        <taxon>Brevibacillus</taxon>
    </lineage>
</organism>
<dbReference type="InterPro" id="IPR005158">
    <property type="entry name" value="BTAD"/>
</dbReference>